<feature type="domain" description="S-adenosylmethionine synthetase central" evidence="15">
    <location>
        <begin position="123"/>
        <end position="247"/>
    </location>
</feature>
<evidence type="ECO:0000259" key="14">
    <source>
        <dbReference type="Pfam" id="PF00438"/>
    </source>
</evidence>
<evidence type="ECO:0000256" key="12">
    <source>
        <dbReference type="RuleBase" id="RU000542"/>
    </source>
</evidence>
<feature type="binding site" description="in other chain" evidence="11">
    <location>
        <position position="15"/>
    </location>
    <ligand>
        <name>ATP</name>
        <dbReference type="ChEBI" id="CHEBI:30616"/>
        <note>ligand shared between two neighboring subunits</note>
    </ligand>
</feature>
<feature type="binding site" description="in other chain" evidence="11">
    <location>
        <position position="286"/>
    </location>
    <ligand>
        <name>L-methionine</name>
        <dbReference type="ChEBI" id="CHEBI:57844"/>
        <note>ligand shared between two neighboring subunits</note>
    </ligand>
</feature>
<evidence type="ECO:0000256" key="2">
    <source>
        <dbReference type="ARBA" id="ARBA00009685"/>
    </source>
</evidence>
<dbReference type="GO" id="GO:0006556">
    <property type="term" value="P:S-adenosylmethionine biosynthetic process"/>
    <property type="evidence" value="ECO:0007669"/>
    <property type="project" value="UniProtKB-UniRule"/>
</dbReference>
<dbReference type="InterPro" id="IPR022636">
    <property type="entry name" value="S-AdoMet_synthetase_sfam"/>
</dbReference>
<dbReference type="PATRIC" id="fig|584657.3.peg.413"/>
<feature type="binding site" evidence="11">
    <location>
        <position position="278"/>
    </location>
    <ligand>
        <name>ATP</name>
        <dbReference type="ChEBI" id="CHEBI:30616"/>
        <note>ligand shared between two neighboring subunits</note>
    </ligand>
</feature>
<keyword evidence="5 11" id="KW-0808">Transferase</keyword>
<feature type="binding site" evidence="11">
    <location>
        <position position="255"/>
    </location>
    <ligand>
        <name>ATP</name>
        <dbReference type="ChEBI" id="CHEBI:30616"/>
        <note>ligand shared between two neighboring subunits</note>
    </ligand>
</feature>
<evidence type="ECO:0000256" key="11">
    <source>
        <dbReference type="HAMAP-Rule" id="MF_00086"/>
    </source>
</evidence>
<comment type="subcellular location">
    <subcellularLocation>
        <location evidence="11 12">Cytoplasm</location>
    </subcellularLocation>
</comment>
<dbReference type="Gene3D" id="3.30.300.10">
    <property type="match status" value="3"/>
</dbReference>
<evidence type="ECO:0000256" key="4">
    <source>
        <dbReference type="ARBA" id="ARBA00022563"/>
    </source>
</evidence>
<feature type="binding site" evidence="11">
    <location>
        <position position="43"/>
    </location>
    <ligand>
        <name>K(+)</name>
        <dbReference type="ChEBI" id="CHEBI:29103"/>
    </ligand>
</feature>
<comment type="pathway">
    <text evidence="1 11">Amino-acid biosynthesis; S-adenosyl-L-methionine biosynthesis; S-adenosyl-L-methionine from L-methionine: step 1/1.</text>
</comment>
<keyword evidence="8 11" id="KW-0067">ATP-binding</keyword>
<feature type="binding site" evidence="11">
    <location>
        <position position="17"/>
    </location>
    <ligand>
        <name>Mg(2+)</name>
        <dbReference type="ChEBI" id="CHEBI:18420"/>
    </ligand>
</feature>
<dbReference type="FunFam" id="3.30.300.10:FF:000006">
    <property type="entry name" value="S-adenosylmethionine synthase"/>
    <property type="match status" value="1"/>
</dbReference>
<dbReference type="GO" id="GO:0005737">
    <property type="term" value="C:cytoplasm"/>
    <property type="evidence" value="ECO:0007669"/>
    <property type="project" value="UniProtKB-SubCell"/>
</dbReference>
<dbReference type="EC" id="2.5.1.6" evidence="11"/>
<evidence type="ECO:0000256" key="8">
    <source>
        <dbReference type="ARBA" id="ARBA00022840"/>
    </source>
</evidence>
<keyword evidence="3 11" id="KW-0963">Cytoplasm</keyword>
<dbReference type="InterPro" id="IPR022631">
    <property type="entry name" value="ADOMET_SYNTHASE_CS"/>
</dbReference>
<evidence type="ECO:0000256" key="13">
    <source>
        <dbReference type="RuleBase" id="RU004462"/>
    </source>
</evidence>
<dbReference type="InterPro" id="IPR022629">
    <property type="entry name" value="S-AdoMet_synt_central"/>
</dbReference>
<dbReference type="HAMAP" id="MF_00086">
    <property type="entry name" value="S_AdoMet_synth1"/>
    <property type="match status" value="1"/>
</dbReference>
<reference evidence="18" key="1">
    <citation type="submission" date="2013-08" db="EMBL/GenBank/DDBJ databases">
        <title>Intrasporangium oryzae NRRL B-24470.</title>
        <authorList>
            <person name="Liu H."/>
            <person name="Wang G."/>
        </authorList>
    </citation>
    <scope>NUCLEOTIDE SEQUENCE [LARGE SCALE GENOMIC DNA]</scope>
    <source>
        <strain evidence="18">Q5-1</strain>
    </source>
</reference>
<keyword evidence="7 11" id="KW-0547">Nucleotide-binding</keyword>
<evidence type="ECO:0000256" key="6">
    <source>
        <dbReference type="ARBA" id="ARBA00022723"/>
    </source>
</evidence>
<dbReference type="Proteomes" id="UP000019494">
    <property type="component" value="Unassembled WGS sequence"/>
</dbReference>
<comment type="cofactor">
    <cofactor evidence="11">
        <name>K(+)</name>
        <dbReference type="ChEBI" id="CHEBI:29103"/>
    </cofactor>
    <text evidence="11">Binds 1 potassium ion per subunit.</text>
</comment>
<keyword evidence="4 11" id="KW-0554">One-carbon metabolism</keyword>
<evidence type="ECO:0000256" key="3">
    <source>
        <dbReference type="ARBA" id="ARBA00022490"/>
    </source>
</evidence>
<comment type="subunit">
    <text evidence="11">Homotetramer; dimer of dimers.</text>
</comment>
<name>W9GMU9_9MICO</name>
<dbReference type="Pfam" id="PF02773">
    <property type="entry name" value="S-AdoMet_synt_C"/>
    <property type="match status" value="1"/>
</dbReference>
<protein>
    <recommendedName>
        <fullName evidence="11">S-adenosylmethionine synthase</fullName>
        <shortName evidence="11">AdoMet synthase</shortName>
        <ecNumber evidence="11">2.5.1.6</ecNumber>
    </recommendedName>
    <alternativeName>
        <fullName evidence="11">MAT</fullName>
    </alternativeName>
    <alternativeName>
        <fullName evidence="11">Methionine adenosyltransferase</fullName>
    </alternativeName>
</protein>
<feature type="region of interest" description="Flexible loop" evidence="11">
    <location>
        <begin position="99"/>
        <end position="109"/>
    </location>
</feature>
<feature type="binding site" description="in other chain" evidence="11">
    <location>
        <position position="56"/>
    </location>
    <ligand>
        <name>L-methionine</name>
        <dbReference type="ChEBI" id="CHEBI:57844"/>
        <note>ligand shared between two neighboring subunits</note>
    </ligand>
</feature>
<evidence type="ECO:0000256" key="7">
    <source>
        <dbReference type="ARBA" id="ARBA00022741"/>
    </source>
</evidence>
<organism evidence="17 18">
    <name type="scientific">Intrasporangium chromatireducens Q5-1</name>
    <dbReference type="NCBI Taxonomy" id="584657"/>
    <lineage>
        <taxon>Bacteria</taxon>
        <taxon>Bacillati</taxon>
        <taxon>Actinomycetota</taxon>
        <taxon>Actinomycetes</taxon>
        <taxon>Micrococcales</taxon>
        <taxon>Intrasporangiaceae</taxon>
        <taxon>Intrasporangium</taxon>
    </lineage>
</organism>
<dbReference type="GO" id="GO:0006730">
    <property type="term" value="P:one-carbon metabolic process"/>
    <property type="evidence" value="ECO:0007669"/>
    <property type="project" value="UniProtKB-KW"/>
</dbReference>
<feature type="binding site" description="in other chain" evidence="11">
    <location>
        <begin position="246"/>
        <end position="247"/>
    </location>
    <ligand>
        <name>ATP</name>
        <dbReference type="ChEBI" id="CHEBI:30616"/>
        <note>ligand shared between two neighboring subunits</note>
    </ligand>
</feature>
<dbReference type="PANTHER" id="PTHR11964">
    <property type="entry name" value="S-ADENOSYLMETHIONINE SYNTHETASE"/>
    <property type="match status" value="1"/>
</dbReference>
<dbReference type="SUPFAM" id="SSF55973">
    <property type="entry name" value="S-adenosylmethionine synthetase"/>
    <property type="match status" value="3"/>
</dbReference>
<accession>W9GMU9</accession>
<feature type="binding site" evidence="11">
    <location>
        <position position="255"/>
    </location>
    <ligand>
        <name>L-methionine</name>
        <dbReference type="ChEBI" id="CHEBI:57844"/>
        <note>ligand shared between two neighboring subunits</note>
    </ligand>
</feature>
<dbReference type="UniPathway" id="UPA00315">
    <property type="reaction ID" value="UER00080"/>
</dbReference>
<dbReference type="RefSeq" id="WP_034712862.1">
    <property type="nucleotide sequence ID" value="NZ_AWQS01000008.1"/>
</dbReference>
<evidence type="ECO:0000313" key="17">
    <source>
        <dbReference type="EMBL" id="EWT07571.1"/>
    </source>
</evidence>
<evidence type="ECO:0000259" key="15">
    <source>
        <dbReference type="Pfam" id="PF02772"/>
    </source>
</evidence>
<dbReference type="InterPro" id="IPR022628">
    <property type="entry name" value="S-AdoMet_synt_N"/>
</dbReference>
<comment type="function">
    <text evidence="11">Catalyzes the formation of S-adenosylmethionine (AdoMet) from methionine and ATP. The overall synthetic reaction is composed of two sequential steps, AdoMet formation and the subsequent tripolyphosphate hydrolysis which occurs prior to release of AdoMet from the enzyme.</text>
</comment>
<keyword evidence="10 11" id="KW-0630">Potassium</keyword>
<dbReference type="GO" id="GO:0000287">
    <property type="term" value="F:magnesium ion binding"/>
    <property type="evidence" value="ECO:0007669"/>
    <property type="project" value="UniProtKB-UniRule"/>
</dbReference>
<comment type="caution">
    <text evidence="17">The sequence shown here is derived from an EMBL/GenBank/DDBJ whole genome shotgun (WGS) entry which is preliminary data.</text>
</comment>
<keyword evidence="18" id="KW-1185">Reference proteome</keyword>
<gene>
    <name evidence="11" type="primary">metK</name>
    <name evidence="17" type="ORF">N864_02360</name>
</gene>
<evidence type="ECO:0000256" key="5">
    <source>
        <dbReference type="ARBA" id="ARBA00022679"/>
    </source>
</evidence>
<evidence type="ECO:0000256" key="10">
    <source>
        <dbReference type="ARBA" id="ARBA00022958"/>
    </source>
</evidence>
<evidence type="ECO:0000313" key="18">
    <source>
        <dbReference type="Proteomes" id="UP000019494"/>
    </source>
</evidence>
<evidence type="ECO:0000259" key="16">
    <source>
        <dbReference type="Pfam" id="PF02773"/>
    </source>
</evidence>
<feature type="domain" description="S-adenosylmethionine synthetase C-terminal" evidence="16">
    <location>
        <begin position="249"/>
        <end position="392"/>
    </location>
</feature>
<feature type="binding site" description="in other chain" evidence="11">
    <location>
        <position position="99"/>
    </location>
    <ligand>
        <name>L-methionine</name>
        <dbReference type="ChEBI" id="CHEBI:57844"/>
        <note>ligand shared between two neighboring subunits</note>
    </ligand>
</feature>
<dbReference type="InterPro" id="IPR022630">
    <property type="entry name" value="S-AdoMet_synt_C"/>
</dbReference>
<dbReference type="CDD" id="cd18079">
    <property type="entry name" value="S-AdoMet_synt"/>
    <property type="match status" value="1"/>
</dbReference>
<feature type="binding site" description="in other chain" evidence="11">
    <location>
        <begin position="261"/>
        <end position="262"/>
    </location>
    <ligand>
        <name>ATP</name>
        <dbReference type="ChEBI" id="CHEBI:30616"/>
        <note>ligand shared between two neighboring subunits</note>
    </ligand>
</feature>
<feature type="binding site" evidence="11">
    <location>
        <position position="282"/>
    </location>
    <ligand>
        <name>ATP</name>
        <dbReference type="ChEBI" id="CHEBI:30616"/>
        <note>ligand shared between two neighboring subunits</note>
    </ligand>
</feature>
<feature type="binding site" description="in other chain" evidence="11">
    <location>
        <begin position="173"/>
        <end position="175"/>
    </location>
    <ligand>
        <name>ATP</name>
        <dbReference type="ChEBI" id="CHEBI:30616"/>
        <note>ligand shared between two neighboring subunits</note>
    </ligand>
</feature>
<dbReference type="Pfam" id="PF02772">
    <property type="entry name" value="S-AdoMet_synt_M"/>
    <property type="match status" value="1"/>
</dbReference>
<dbReference type="Pfam" id="PF00438">
    <property type="entry name" value="S-AdoMet_synt_N"/>
    <property type="match status" value="1"/>
</dbReference>
<dbReference type="AlphaFoldDB" id="W9GMU9"/>
<dbReference type="EMBL" id="AWQS01000008">
    <property type="protein sequence ID" value="EWT07571.1"/>
    <property type="molecule type" value="Genomic_DNA"/>
</dbReference>
<keyword evidence="6 11" id="KW-0479">Metal-binding</keyword>
<dbReference type="InterPro" id="IPR002133">
    <property type="entry name" value="S-AdoMet_synthetase"/>
</dbReference>
<keyword evidence="9 11" id="KW-0460">Magnesium</keyword>
<evidence type="ECO:0000256" key="9">
    <source>
        <dbReference type="ARBA" id="ARBA00022842"/>
    </source>
</evidence>
<dbReference type="PIRSF" id="PIRSF000497">
    <property type="entry name" value="MAT"/>
    <property type="match status" value="1"/>
</dbReference>
<dbReference type="PROSITE" id="PS00376">
    <property type="entry name" value="ADOMET_SYNTHASE_1"/>
    <property type="match status" value="1"/>
</dbReference>
<evidence type="ECO:0000256" key="1">
    <source>
        <dbReference type="ARBA" id="ARBA00005224"/>
    </source>
</evidence>
<comment type="similarity">
    <text evidence="2 11 13">Belongs to the AdoMet synthase family.</text>
</comment>
<dbReference type="GO" id="GO:0005524">
    <property type="term" value="F:ATP binding"/>
    <property type="evidence" value="ECO:0007669"/>
    <property type="project" value="UniProtKB-UniRule"/>
</dbReference>
<dbReference type="OrthoDB" id="9801686at2"/>
<sequence length="407" mass="43819">MSARLFTSESVTEGHPDKICDQISDSILDAMLAEDAQARVAVETMVTTGLVHVAGEVSTTSYVEIPKIVRDTILEVGYDGSEKGFDGRTCGVSISIGAQSPDIAQGVDTAHETRHGGVDPLDKQGAGDQGLMFGYACDDTAELMPLPIHLAHRLSERLTQVRKNEQLAYLRPDGKTQVTISYEGDKAVRLDTIVLSTQHAPDVSLEGMLEPDIKAFVIDPVLAELRDEGTDLDVSSYRSLINPTGRFEIGGPMGDAGLTGRKIIVDTYGGMARHGGGAFSGKDPSKVDRSGAYAMRWVAKNVVAAGLARRCEVQVAYAIGKAQPVGLYVETFGTETVPVDKIQDAIGMVFDLRPRAIVDALDLLRPIYRPTAAYGHFGRTKADGVENAFPWERTDRVEALQQAVTQA</sequence>
<dbReference type="NCBIfam" id="TIGR01034">
    <property type="entry name" value="metK"/>
    <property type="match status" value="1"/>
</dbReference>
<comment type="catalytic activity">
    <reaction evidence="11">
        <text>L-methionine + ATP + H2O = S-adenosyl-L-methionine + phosphate + diphosphate</text>
        <dbReference type="Rhea" id="RHEA:21080"/>
        <dbReference type="ChEBI" id="CHEBI:15377"/>
        <dbReference type="ChEBI" id="CHEBI:30616"/>
        <dbReference type="ChEBI" id="CHEBI:33019"/>
        <dbReference type="ChEBI" id="CHEBI:43474"/>
        <dbReference type="ChEBI" id="CHEBI:57844"/>
        <dbReference type="ChEBI" id="CHEBI:59789"/>
        <dbReference type="EC" id="2.5.1.6"/>
    </reaction>
</comment>
<comment type="cofactor">
    <cofactor evidence="11">
        <name>Mg(2+)</name>
        <dbReference type="ChEBI" id="CHEBI:18420"/>
    </cofactor>
    <text evidence="11">Binds 2 divalent ions per subunit.</text>
</comment>
<dbReference type="PROSITE" id="PS00377">
    <property type="entry name" value="ADOMET_SYNTHASE_2"/>
    <property type="match status" value="1"/>
</dbReference>
<proteinExistence type="inferred from homology"/>
<dbReference type="GO" id="GO:0004478">
    <property type="term" value="F:methionine adenosyltransferase activity"/>
    <property type="evidence" value="ECO:0007669"/>
    <property type="project" value="UniProtKB-UniRule"/>
</dbReference>
<feature type="domain" description="S-adenosylmethionine synthetase N-terminal" evidence="14">
    <location>
        <begin position="4"/>
        <end position="101"/>
    </location>
</feature>